<feature type="compositionally biased region" description="Acidic residues" evidence="2">
    <location>
        <begin position="12"/>
        <end position="26"/>
    </location>
</feature>
<feature type="region of interest" description="Disordered" evidence="2">
    <location>
        <begin position="1"/>
        <end position="51"/>
    </location>
</feature>
<evidence type="ECO:0000259" key="3">
    <source>
        <dbReference type="Pfam" id="PF24564"/>
    </source>
</evidence>
<dbReference type="Pfam" id="PF24564">
    <property type="entry name" value="DUF7605"/>
    <property type="match status" value="1"/>
</dbReference>
<comment type="caution">
    <text evidence="4">The sequence shown here is derived from an EMBL/GenBank/DDBJ whole genome shotgun (WGS) entry which is preliminary data.</text>
</comment>
<evidence type="ECO:0000256" key="1">
    <source>
        <dbReference type="SAM" id="Coils"/>
    </source>
</evidence>
<reference evidence="4" key="1">
    <citation type="submission" date="2023-08" db="EMBL/GenBank/DDBJ databases">
        <title>Black Yeasts Isolated from many extreme environments.</title>
        <authorList>
            <person name="Coleine C."/>
            <person name="Stajich J.E."/>
            <person name="Selbmann L."/>
        </authorList>
    </citation>
    <scope>NUCLEOTIDE SEQUENCE</scope>
    <source>
        <strain evidence="4">CCFEE 5810</strain>
    </source>
</reference>
<organism evidence="4 5">
    <name type="scientific">Elasticomyces elasticus</name>
    <dbReference type="NCBI Taxonomy" id="574655"/>
    <lineage>
        <taxon>Eukaryota</taxon>
        <taxon>Fungi</taxon>
        <taxon>Dikarya</taxon>
        <taxon>Ascomycota</taxon>
        <taxon>Pezizomycotina</taxon>
        <taxon>Dothideomycetes</taxon>
        <taxon>Dothideomycetidae</taxon>
        <taxon>Mycosphaerellales</taxon>
        <taxon>Teratosphaeriaceae</taxon>
        <taxon>Elasticomyces</taxon>
    </lineage>
</organism>
<dbReference type="InterPro" id="IPR027417">
    <property type="entry name" value="P-loop_NTPase"/>
</dbReference>
<feature type="domain" description="DUF7605" evidence="3">
    <location>
        <begin position="606"/>
        <end position="768"/>
    </location>
</feature>
<accession>A0AAN8A3X5</accession>
<dbReference type="AlphaFoldDB" id="A0AAN8A3X5"/>
<proteinExistence type="predicted"/>
<dbReference type="SUPFAM" id="SSF52540">
    <property type="entry name" value="P-loop containing nucleoside triphosphate hydrolases"/>
    <property type="match status" value="1"/>
</dbReference>
<sequence length="879" mass="99084">MKRDHDTMADGDGGEDLNDTNEDDASSEGGVDTSAVPPYNAKQETLPDSPVFTPEFAKLTQDIKDLVQSLRGPLEESEYSDRVVEGLLKEIENRTQSNYPEEVRIALIGDMKAGKSSVINSILSTGMIARQGDTGGSCTWVVSEYGPTLPWQARAFGAEVYFFAQHERHAIITALLADYYRASPKDADLADGPKDSDQTVDDHAVMRTTITAFRAIFNNHKEFATMTTANDFLSTAQSEDDEAILETLCDWADDLFDKGQGGDNFIQAQSSTTQDLLWKLAPYMYTLEERDGEPIISLWPFVSHIKFGLDNELLKRSIRLIDLPGLGDSNKTRVTNAVNELRHCTHLMVVAEIGRVSDDKFIREHLARGYTTRGPGRTILVLTHADTIDDESEIRGTSKDHQILDRLRSEMKALERKKLEMAAKIKSAKGLEKYEIMEAKDAIVAEIRQKQAKHQEQRISMRSRSVVKEMESLYRELTDDPFPLPVWCVGNLAYKKHQAGYSLESPNPPSLSVEGTMIPALRQHLLMAPAEARMNETRHLIDTQLSALLSCLNLYVKKTHMARKGEVQKIVRAPQTKFVGLIKDALVKLNKAHEVAILEPLREMEDNWVEEARHLCKTWATMYSTPQHLQFLKKEGIKAGKGKGASAISWNSELINLTSAEFRHMFSDFIHVIDQVPKEITRGINGLVNQMICGIRSDPQVTLMALQPFLDYLYVEKGNISPVVTRQIRTLRRETGIIQMRAQSESPDNHVVLGMKPCYAEAREIKGKFGKPPARLLNFEKNVTKRGQGVWARAQDSLRAELEQMTSKQMRELKIAVQIFFKDIEEKFNILCSDKETEEEEEVQLREALEKVLVVAREKLENELRPAALLLFGQAEAAE</sequence>
<dbReference type="PANTHER" id="PTHR36681:SF3">
    <property type="entry name" value="NUCLEAR GTPASE, GERMINAL CENTER-ASSOCIATED, TANDEM DUPLICATE 3"/>
    <property type="match status" value="1"/>
</dbReference>
<dbReference type="Gene3D" id="3.40.50.300">
    <property type="entry name" value="P-loop containing nucleotide triphosphate hydrolases"/>
    <property type="match status" value="2"/>
</dbReference>
<protein>
    <recommendedName>
        <fullName evidence="3">DUF7605 domain-containing protein</fullName>
    </recommendedName>
</protein>
<dbReference type="InterPro" id="IPR056024">
    <property type="entry name" value="DUF7605"/>
</dbReference>
<dbReference type="PANTHER" id="PTHR36681">
    <property type="entry name" value="NUCLEAR GTPASE, GERMINAL CENTER-ASSOCIATED, TANDEM DUPLICATE 3"/>
    <property type="match status" value="1"/>
</dbReference>
<keyword evidence="1" id="KW-0175">Coiled coil</keyword>
<evidence type="ECO:0000313" key="5">
    <source>
        <dbReference type="Proteomes" id="UP001310594"/>
    </source>
</evidence>
<name>A0AAN8A3X5_9PEZI</name>
<evidence type="ECO:0000256" key="2">
    <source>
        <dbReference type="SAM" id="MobiDB-lite"/>
    </source>
</evidence>
<gene>
    <name evidence="4" type="ORF">LTR97_003911</name>
</gene>
<dbReference type="Proteomes" id="UP001310594">
    <property type="component" value="Unassembled WGS sequence"/>
</dbReference>
<evidence type="ECO:0000313" key="4">
    <source>
        <dbReference type="EMBL" id="KAK5702965.1"/>
    </source>
</evidence>
<dbReference type="EMBL" id="JAVRQU010000005">
    <property type="protein sequence ID" value="KAK5702965.1"/>
    <property type="molecule type" value="Genomic_DNA"/>
</dbReference>
<feature type="coiled-coil region" evidence="1">
    <location>
        <begin position="404"/>
        <end position="431"/>
    </location>
</feature>